<gene>
    <name evidence="3" type="ORF">TWF718_005733</name>
</gene>
<reference evidence="3 4" key="1">
    <citation type="submission" date="2019-10" db="EMBL/GenBank/DDBJ databases">
        <authorList>
            <person name="Palmer J.M."/>
        </authorList>
    </citation>
    <scope>NUCLEOTIDE SEQUENCE [LARGE SCALE GENOMIC DNA]</scope>
    <source>
        <strain evidence="3 4">TWF718</strain>
    </source>
</reference>
<comment type="caution">
    <text evidence="3">The sequence shown here is derived from an EMBL/GenBank/DDBJ whole genome shotgun (WGS) entry which is preliminary data.</text>
</comment>
<feature type="compositionally biased region" description="Basic and acidic residues" evidence="2">
    <location>
        <begin position="100"/>
        <end position="109"/>
    </location>
</feature>
<dbReference type="EMBL" id="JAVHNR010000003">
    <property type="protein sequence ID" value="KAK6347913.1"/>
    <property type="molecule type" value="Genomic_DNA"/>
</dbReference>
<protein>
    <submittedName>
        <fullName evidence="3">Uncharacterized protein</fullName>
    </submittedName>
</protein>
<evidence type="ECO:0000256" key="1">
    <source>
        <dbReference type="SAM" id="Coils"/>
    </source>
</evidence>
<keyword evidence="4" id="KW-1185">Reference proteome</keyword>
<feature type="compositionally biased region" description="Low complexity" evidence="2">
    <location>
        <begin position="58"/>
        <end position="74"/>
    </location>
</feature>
<feature type="region of interest" description="Disordered" evidence="2">
    <location>
        <begin position="1"/>
        <end position="162"/>
    </location>
</feature>
<organism evidence="3 4">
    <name type="scientific">Orbilia javanica</name>
    <dbReference type="NCBI Taxonomy" id="47235"/>
    <lineage>
        <taxon>Eukaryota</taxon>
        <taxon>Fungi</taxon>
        <taxon>Dikarya</taxon>
        <taxon>Ascomycota</taxon>
        <taxon>Pezizomycotina</taxon>
        <taxon>Orbiliomycetes</taxon>
        <taxon>Orbiliales</taxon>
        <taxon>Orbiliaceae</taxon>
        <taxon>Orbilia</taxon>
    </lineage>
</organism>
<feature type="coiled-coil region" evidence="1">
    <location>
        <begin position="251"/>
        <end position="278"/>
    </location>
</feature>
<dbReference type="AlphaFoldDB" id="A0AAN8MQC7"/>
<feature type="compositionally biased region" description="Low complexity" evidence="2">
    <location>
        <begin position="111"/>
        <end position="136"/>
    </location>
</feature>
<proteinExistence type="predicted"/>
<dbReference type="Proteomes" id="UP001313282">
    <property type="component" value="Unassembled WGS sequence"/>
</dbReference>
<sequence>MYKSSERKSVEIGAISARQGGGEKGTSHGESNPITNPLDYNTDVKNTKGPRKPVPRESISSSHASLGGHSGHVSNPVPRSTRDQDNDSQLAPKEPLAVKQYEKGVKLPEHTSSPTSSPEYSTPTTGSPSPSGSPSTITLGEAGTDCPSGLERGKHGPGSTGSRWVLESEQICEGCAEAGRKWNLYKAPCDMCKLRGEITGLKEQLDLMHERHNTDSNRIAHMDDFIMRLTSDLNFQRSNNHHLFEEKIQQEKRFRSEIADWKNKYKNLESEIGKLQRTELGRLHKRNVLMDDTARYDIETTLETKTRLISRLFFRRVSWKDIEAKNQSINNEFPPFLAKFSNWPITLWPVIRRNPAFSVPVLVDATLYSIIINGFFKSPFFRAGDGQEALDRIHLRGMAVNPSTTQAWRAKTAGLLKEFAHAEADKPEDSGSTAPSDGTITIEIITNQVAEFLRGILELHGKGSPDIDIATLDTKVRDLVLDCAKLAEDWHSHEFRFSVINEDWLSSHGVDWNTETAGKYIQPLGNKVPGKNMEYRVIAVAVPGFIRYERGDNEGPEKEIVWQKASVLLERREIFQDPLFCTGEASALDSDQWMGGMT</sequence>
<keyword evidence="1" id="KW-0175">Coiled coil</keyword>
<accession>A0AAN8MQC7</accession>
<feature type="compositionally biased region" description="Polar residues" evidence="2">
    <location>
        <begin position="28"/>
        <end position="39"/>
    </location>
</feature>
<name>A0AAN8MQC7_9PEZI</name>
<feature type="compositionally biased region" description="Basic and acidic residues" evidence="2">
    <location>
        <begin position="1"/>
        <end position="10"/>
    </location>
</feature>
<evidence type="ECO:0000313" key="4">
    <source>
        <dbReference type="Proteomes" id="UP001313282"/>
    </source>
</evidence>
<evidence type="ECO:0000256" key="2">
    <source>
        <dbReference type="SAM" id="MobiDB-lite"/>
    </source>
</evidence>
<evidence type="ECO:0000313" key="3">
    <source>
        <dbReference type="EMBL" id="KAK6347913.1"/>
    </source>
</evidence>